<organism evidence="1 2">
    <name type="scientific">Centaurea solstitialis</name>
    <name type="common">yellow star-thistle</name>
    <dbReference type="NCBI Taxonomy" id="347529"/>
    <lineage>
        <taxon>Eukaryota</taxon>
        <taxon>Viridiplantae</taxon>
        <taxon>Streptophyta</taxon>
        <taxon>Embryophyta</taxon>
        <taxon>Tracheophyta</taxon>
        <taxon>Spermatophyta</taxon>
        <taxon>Magnoliopsida</taxon>
        <taxon>eudicotyledons</taxon>
        <taxon>Gunneridae</taxon>
        <taxon>Pentapetalae</taxon>
        <taxon>asterids</taxon>
        <taxon>campanulids</taxon>
        <taxon>Asterales</taxon>
        <taxon>Asteraceae</taxon>
        <taxon>Carduoideae</taxon>
        <taxon>Cardueae</taxon>
        <taxon>Centaureinae</taxon>
        <taxon>Centaurea</taxon>
    </lineage>
</organism>
<comment type="caution">
    <text evidence="1">The sequence shown here is derived from an EMBL/GenBank/DDBJ whole genome shotgun (WGS) entry which is preliminary data.</text>
</comment>
<sequence length="75" mass="8436">MNDHQDYRQSSIFPQHWSPLPKKWKGCYALPIKNNKVIGAVNLVDVFGSPSDDLGHGTFVSSIDDGNFILNFDQD</sequence>
<keyword evidence="2" id="KW-1185">Reference proteome</keyword>
<reference evidence="1" key="1">
    <citation type="submission" date="2023-03" db="EMBL/GenBank/DDBJ databases">
        <title>Chromosome-scale reference genome and RAD-based genetic map of yellow starthistle (Centaurea solstitialis) reveal putative structural variation and QTLs associated with invader traits.</title>
        <authorList>
            <person name="Reatini B."/>
            <person name="Cang F.A."/>
            <person name="Jiang Q."/>
            <person name="Mckibben M.T.W."/>
            <person name="Barker M.S."/>
            <person name="Rieseberg L.H."/>
            <person name="Dlugosch K.M."/>
        </authorList>
    </citation>
    <scope>NUCLEOTIDE SEQUENCE</scope>
    <source>
        <strain evidence="1">CAN-66</strain>
        <tissue evidence="1">Leaf</tissue>
    </source>
</reference>
<evidence type="ECO:0000313" key="1">
    <source>
        <dbReference type="EMBL" id="KAJ9567367.1"/>
    </source>
</evidence>
<evidence type="ECO:0000313" key="2">
    <source>
        <dbReference type="Proteomes" id="UP001172457"/>
    </source>
</evidence>
<name>A0AA38WNN3_9ASTR</name>
<dbReference type="Proteomes" id="UP001172457">
    <property type="component" value="Chromosome 1"/>
</dbReference>
<dbReference type="AlphaFoldDB" id="A0AA38WNN3"/>
<dbReference type="EMBL" id="JARYMX010000001">
    <property type="protein sequence ID" value="KAJ9567367.1"/>
    <property type="molecule type" value="Genomic_DNA"/>
</dbReference>
<gene>
    <name evidence="1" type="ORF">OSB04_003333</name>
</gene>
<accession>A0AA38WNN3</accession>
<protein>
    <submittedName>
        <fullName evidence="1">Uncharacterized protein</fullName>
    </submittedName>
</protein>
<proteinExistence type="predicted"/>